<evidence type="ECO:0000256" key="1">
    <source>
        <dbReference type="SAM" id="MobiDB-lite"/>
    </source>
</evidence>
<comment type="caution">
    <text evidence="4">The sequence shown here is derived from an EMBL/GenBank/DDBJ whole genome shotgun (WGS) entry which is preliminary data.</text>
</comment>
<dbReference type="NCBIfam" id="TIGR02098">
    <property type="entry name" value="MJ0042_CXXC"/>
    <property type="match status" value="1"/>
</dbReference>
<evidence type="ECO:0000259" key="3">
    <source>
        <dbReference type="Pfam" id="PF13717"/>
    </source>
</evidence>
<dbReference type="InterPro" id="IPR011723">
    <property type="entry name" value="Znf/thioredoxin_put"/>
</dbReference>
<feature type="domain" description="Zinc finger/thioredoxin putative" evidence="3">
    <location>
        <begin position="5"/>
        <end position="37"/>
    </location>
</feature>
<evidence type="ECO:0000313" key="4">
    <source>
        <dbReference type="EMBL" id="GEP29032.1"/>
    </source>
</evidence>
<sequence length="305" mass="31951">MSLLTTCPHCHTVFRVTAELLAARDGQVRCGICSSVFDARAHLTPEADQVGQTGMPHDAAVEPDTSSVEEFTAAAEEPLQAADISAPEAVAPASLAEEIAAPAEESSVEESVVEPITEPAIAETESAHPPPAPTSPTGATALARRKRIRTLLLGTGSALLGLLLAVQLVYFLRTPIAARIPAVKPWLVAACSALDCSVPLPRDADAIKISSSDLLSDPAHPARIQVSLLIANEAGYAEAYPHIELTLTDTHDAPLARRIFAPAEYLKVPAKAAAGIRPGSEASVDLLLDIGNLPATGYRVLVFYP</sequence>
<dbReference type="Proteomes" id="UP000321337">
    <property type="component" value="Unassembled WGS sequence"/>
</dbReference>
<dbReference type="Pfam" id="PF13717">
    <property type="entry name" value="Zn_ribbon_4"/>
    <property type="match status" value="1"/>
</dbReference>
<keyword evidence="2" id="KW-0812">Transmembrane</keyword>
<keyword evidence="2" id="KW-0472">Membrane</keyword>
<reference evidence="4 5" key="1">
    <citation type="submission" date="2019-07" db="EMBL/GenBank/DDBJ databases">
        <title>Whole genome shotgun sequence of Thiobacillus plumbophilus NBRC 107929.</title>
        <authorList>
            <person name="Hosoyama A."/>
            <person name="Uohara A."/>
            <person name="Ohji S."/>
            <person name="Ichikawa N."/>
        </authorList>
    </citation>
    <scope>NUCLEOTIDE SEQUENCE [LARGE SCALE GENOMIC DNA]</scope>
    <source>
        <strain evidence="4 5">NBRC 107929</strain>
    </source>
</reference>
<dbReference type="InterPro" id="IPR021834">
    <property type="entry name" value="DUF3426"/>
</dbReference>
<gene>
    <name evidence="4" type="ORF">TPL01_01700</name>
</gene>
<evidence type="ECO:0000256" key="2">
    <source>
        <dbReference type="SAM" id="Phobius"/>
    </source>
</evidence>
<keyword evidence="5" id="KW-1185">Reference proteome</keyword>
<dbReference type="Pfam" id="PF11906">
    <property type="entry name" value="DUF3426"/>
    <property type="match status" value="1"/>
</dbReference>
<proteinExistence type="predicted"/>
<dbReference type="AlphaFoldDB" id="A0A512L3L0"/>
<protein>
    <recommendedName>
        <fullName evidence="3">Zinc finger/thioredoxin putative domain-containing protein</fullName>
    </recommendedName>
</protein>
<dbReference type="EMBL" id="BKAD01000001">
    <property type="protein sequence ID" value="GEP29032.1"/>
    <property type="molecule type" value="Genomic_DNA"/>
</dbReference>
<evidence type="ECO:0000313" key="5">
    <source>
        <dbReference type="Proteomes" id="UP000321337"/>
    </source>
</evidence>
<keyword evidence="2" id="KW-1133">Transmembrane helix</keyword>
<organism evidence="4 5">
    <name type="scientific">Sulfuriferula plumbiphila</name>
    <dbReference type="NCBI Taxonomy" id="171865"/>
    <lineage>
        <taxon>Bacteria</taxon>
        <taxon>Pseudomonadati</taxon>
        <taxon>Pseudomonadota</taxon>
        <taxon>Betaproteobacteria</taxon>
        <taxon>Nitrosomonadales</taxon>
        <taxon>Sulfuricellaceae</taxon>
        <taxon>Sulfuriferula</taxon>
    </lineage>
</organism>
<dbReference type="OrthoDB" id="5294582at2"/>
<dbReference type="RefSeq" id="WP_147069789.1">
    <property type="nucleotide sequence ID" value="NZ_AP021884.1"/>
</dbReference>
<feature type="transmembrane region" description="Helical" evidence="2">
    <location>
        <begin position="151"/>
        <end position="172"/>
    </location>
</feature>
<accession>A0A512L3L0</accession>
<feature type="region of interest" description="Disordered" evidence="1">
    <location>
        <begin position="49"/>
        <end position="72"/>
    </location>
</feature>
<name>A0A512L3L0_9PROT</name>